<feature type="transmembrane region" description="Helical" evidence="1">
    <location>
        <begin position="43"/>
        <end position="62"/>
    </location>
</feature>
<evidence type="ECO:0000313" key="2">
    <source>
        <dbReference type="EMBL" id="KAI9554653.1"/>
    </source>
</evidence>
<name>A0AAD5PR23_9CRUS</name>
<reference evidence="2 3" key="1">
    <citation type="submission" date="2022-05" db="EMBL/GenBank/DDBJ databases">
        <title>A multi-omics perspective on studying reproductive biology in Daphnia sinensis.</title>
        <authorList>
            <person name="Jia J."/>
        </authorList>
    </citation>
    <scope>NUCLEOTIDE SEQUENCE [LARGE SCALE GENOMIC DNA]</scope>
    <source>
        <strain evidence="2 3">WSL</strain>
    </source>
</reference>
<protein>
    <submittedName>
        <fullName evidence="2">Uncharacterized protein</fullName>
    </submittedName>
</protein>
<keyword evidence="1" id="KW-1133">Transmembrane helix</keyword>
<accession>A0AAD5PR23</accession>
<organism evidence="2 3">
    <name type="scientific">Daphnia sinensis</name>
    <dbReference type="NCBI Taxonomy" id="1820382"/>
    <lineage>
        <taxon>Eukaryota</taxon>
        <taxon>Metazoa</taxon>
        <taxon>Ecdysozoa</taxon>
        <taxon>Arthropoda</taxon>
        <taxon>Crustacea</taxon>
        <taxon>Branchiopoda</taxon>
        <taxon>Diplostraca</taxon>
        <taxon>Cladocera</taxon>
        <taxon>Anomopoda</taxon>
        <taxon>Daphniidae</taxon>
        <taxon>Daphnia</taxon>
        <taxon>Daphnia similis group</taxon>
    </lineage>
</organism>
<gene>
    <name evidence="2" type="ORF">GHT06_019926</name>
</gene>
<comment type="caution">
    <text evidence="2">The sequence shown here is derived from an EMBL/GenBank/DDBJ whole genome shotgun (WGS) entry which is preliminary data.</text>
</comment>
<keyword evidence="1" id="KW-0472">Membrane</keyword>
<evidence type="ECO:0000313" key="3">
    <source>
        <dbReference type="Proteomes" id="UP000820818"/>
    </source>
</evidence>
<sequence>MCTITFCSPTVCKKKNSGKNLLIVLICTMEASCKQSCNKLSTVIWLIFAYWLSYATLTNISIS</sequence>
<dbReference type="Proteomes" id="UP000820818">
    <property type="component" value="Linkage Group LG8"/>
</dbReference>
<keyword evidence="3" id="KW-1185">Reference proteome</keyword>
<evidence type="ECO:0000256" key="1">
    <source>
        <dbReference type="SAM" id="Phobius"/>
    </source>
</evidence>
<proteinExistence type="predicted"/>
<dbReference type="EMBL" id="WJBH02000008">
    <property type="protein sequence ID" value="KAI9554653.1"/>
    <property type="molecule type" value="Genomic_DNA"/>
</dbReference>
<keyword evidence="1" id="KW-0812">Transmembrane</keyword>
<dbReference type="AlphaFoldDB" id="A0AAD5PR23"/>